<evidence type="ECO:0000313" key="4">
    <source>
        <dbReference type="Proteomes" id="UP000053617"/>
    </source>
</evidence>
<evidence type="ECO:0000313" key="3">
    <source>
        <dbReference type="EMBL" id="KIX05623.1"/>
    </source>
</evidence>
<sequence>MHRICWQSHLYHRWCIWNWSRYVQLLYSRGASLAISDINPGVAEIVSKALEKVESRGTQRCTANVVDVGRSSAVESWIDEAVREFGKLDGCANITGKGERLCPLGEKTDEDFNQAIDNNLRGAFNCLRAALKHLSNGASVVNVRSSSGLNATPGLSLYSAAKSGIIGMTKAAAQEYGSKGIRINAIAPGLVLTPGMLAAPGDFILPSIQKTPFQRGADPAELAKAISYFLVTSPHFRPDLSWSLTVDFWLDRKVSDRTVA</sequence>
<dbReference type="STRING" id="1442369.A0A0D2H5D7"/>
<dbReference type="PANTHER" id="PTHR42760">
    <property type="entry name" value="SHORT-CHAIN DEHYDROGENASES/REDUCTASES FAMILY MEMBER"/>
    <property type="match status" value="1"/>
</dbReference>
<keyword evidence="4" id="KW-1185">Reference proteome</keyword>
<dbReference type="VEuPathDB" id="FungiDB:Z518_03595"/>
<protein>
    <submittedName>
        <fullName evidence="3">3-oxoacyl-[acyl-carrier-protein] reductase FabG</fullName>
    </submittedName>
</protein>
<accession>A0A0D2H5D7</accession>
<dbReference type="Pfam" id="PF13561">
    <property type="entry name" value="adh_short_C2"/>
    <property type="match status" value="1"/>
</dbReference>
<dbReference type="OrthoDB" id="1669814at2759"/>
<keyword evidence="2" id="KW-0521">NADP</keyword>
<proteinExistence type="inferred from homology"/>
<dbReference type="Proteomes" id="UP000053617">
    <property type="component" value="Unassembled WGS sequence"/>
</dbReference>
<organism evidence="3 4">
    <name type="scientific">Rhinocladiella mackenziei CBS 650.93</name>
    <dbReference type="NCBI Taxonomy" id="1442369"/>
    <lineage>
        <taxon>Eukaryota</taxon>
        <taxon>Fungi</taxon>
        <taxon>Dikarya</taxon>
        <taxon>Ascomycota</taxon>
        <taxon>Pezizomycotina</taxon>
        <taxon>Eurotiomycetes</taxon>
        <taxon>Chaetothyriomycetidae</taxon>
        <taxon>Chaetothyriales</taxon>
        <taxon>Herpotrichiellaceae</taxon>
        <taxon>Rhinocladiella</taxon>
    </lineage>
</organism>
<dbReference type="GO" id="GO:0016616">
    <property type="term" value="F:oxidoreductase activity, acting on the CH-OH group of donors, NAD or NADP as acceptor"/>
    <property type="evidence" value="ECO:0007669"/>
    <property type="project" value="TreeGrafter"/>
</dbReference>
<name>A0A0D2H5D7_9EURO</name>
<dbReference type="PROSITE" id="PS00061">
    <property type="entry name" value="ADH_SHORT"/>
    <property type="match status" value="1"/>
</dbReference>
<dbReference type="InterPro" id="IPR002347">
    <property type="entry name" value="SDR_fam"/>
</dbReference>
<dbReference type="InterPro" id="IPR020904">
    <property type="entry name" value="Sc_DH/Rdtase_CS"/>
</dbReference>
<dbReference type="PRINTS" id="PR00081">
    <property type="entry name" value="GDHRDH"/>
</dbReference>
<gene>
    <name evidence="3" type="ORF">Z518_03595</name>
</gene>
<dbReference type="GeneID" id="25291666"/>
<evidence type="ECO:0000256" key="1">
    <source>
        <dbReference type="ARBA" id="ARBA00006484"/>
    </source>
</evidence>
<dbReference type="GO" id="GO:0006633">
    <property type="term" value="P:fatty acid biosynthetic process"/>
    <property type="evidence" value="ECO:0007669"/>
    <property type="project" value="TreeGrafter"/>
</dbReference>
<dbReference type="InterPro" id="IPR036291">
    <property type="entry name" value="NAD(P)-bd_dom_sf"/>
</dbReference>
<dbReference type="PANTHER" id="PTHR42760:SF45">
    <property type="entry name" value="SHORT CHAIN DEHYDROGENASE_REDUCTASE FAMILY PROTEIN, PUTATIVE (AFU_ORTHOLOGUE AFUA_3G09150)-RELATED"/>
    <property type="match status" value="1"/>
</dbReference>
<dbReference type="HOGENOM" id="CLU_010194_1_0_1"/>
<reference evidence="3 4" key="1">
    <citation type="submission" date="2015-01" db="EMBL/GenBank/DDBJ databases">
        <title>The Genome Sequence of Rhinocladiella mackenzie CBS 650.93.</title>
        <authorList>
            <consortium name="The Broad Institute Genomics Platform"/>
            <person name="Cuomo C."/>
            <person name="de Hoog S."/>
            <person name="Gorbushina A."/>
            <person name="Stielow B."/>
            <person name="Teixiera M."/>
            <person name="Abouelleil A."/>
            <person name="Chapman S.B."/>
            <person name="Priest M."/>
            <person name="Young S.K."/>
            <person name="Wortman J."/>
            <person name="Nusbaum C."/>
            <person name="Birren B."/>
        </authorList>
    </citation>
    <scope>NUCLEOTIDE SEQUENCE [LARGE SCALE GENOMIC DNA]</scope>
    <source>
        <strain evidence="3 4">CBS 650.93</strain>
    </source>
</reference>
<comment type="similarity">
    <text evidence="1">Belongs to the short-chain dehydrogenases/reductases (SDR) family.</text>
</comment>
<dbReference type="EMBL" id="KN847477">
    <property type="protein sequence ID" value="KIX05623.1"/>
    <property type="molecule type" value="Genomic_DNA"/>
</dbReference>
<dbReference type="Gene3D" id="3.40.50.720">
    <property type="entry name" value="NAD(P)-binding Rossmann-like Domain"/>
    <property type="match status" value="1"/>
</dbReference>
<dbReference type="SUPFAM" id="SSF51735">
    <property type="entry name" value="NAD(P)-binding Rossmann-fold domains"/>
    <property type="match status" value="1"/>
</dbReference>
<dbReference type="CDD" id="cd05233">
    <property type="entry name" value="SDR_c"/>
    <property type="match status" value="1"/>
</dbReference>
<dbReference type="AlphaFoldDB" id="A0A0D2H5D7"/>
<dbReference type="GO" id="GO:0048038">
    <property type="term" value="F:quinone binding"/>
    <property type="evidence" value="ECO:0007669"/>
    <property type="project" value="TreeGrafter"/>
</dbReference>
<evidence type="ECO:0000256" key="2">
    <source>
        <dbReference type="ARBA" id="ARBA00022857"/>
    </source>
</evidence>
<dbReference type="RefSeq" id="XP_013272759.1">
    <property type="nucleotide sequence ID" value="XM_013417305.1"/>
</dbReference>